<dbReference type="OrthoDB" id="100605at2"/>
<organism evidence="1 2">
    <name type="scientific">Myroides marinus</name>
    <dbReference type="NCBI Taxonomy" id="703342"/>
    <lineage>
        <taxon>Bacteria</taxon>
        <taxon>Pseudomonadati</taxon>
        <taxon>Bacteroidota</taxon>
        <taxon>Flavobacteriia</taxon>
        <taxon>Flavobacteriales</taxon>
        <taxon>Flavobacteriaceae</taxon>
        <taxon>Myroides</taxon>
    </lineage>
</organism>
<accession>A0A161S5D5</accession>
<dbReference type="Proteomes" id="UP000076630">
    <property type="component" value="Unassembled WGS sequence"/>
</dbReference>
<evidence type="ECO:0000313" key="1">
    <source>
        <dbReference type="EMBL" id="KZE74335.1"/>
    </source>
</evidence>
<keyword evidence="2" id="KW-1185">Reference proteome</keyword>
<proteinExistence type="predicted"/>
<reference evidence="1 2" key="1">
    <citation type="submission" date="2016-01" db="EMBL/GenBank/DDBJ databases">
        <title>Whole genome sequencing of Myroides marinus L41.</title>
        <authorList>
            <person name="Hong K.W."/>
        </authorList>
    </citation>
    <scope>NUCLEOTIDE SEQUENCE [LARGE SCALE GENOMIC DNA]</scope>
    <source>
        <strain evidence="1 2">L41</strain>
    </source>
</reference>
<dbReference type="InterPro" id="IPR037045">
    <property type="entry name" value="S8pro/Inhibitor_I9_sf"/>
</dbReference>
<evidence type="ECO:0008006" key="3">
    <source>
        <dbReference type="Google" id="ProtNLM"/>
    </source>
</evidence>
<dbReference type="RefSeq" id="WP_038987986.1">
    <property type="nucleotide sequence ID" value="NZ_JWJO01000074.1"/>
</dbReference>
<name>A0A161S5D5_9FLAO</name>
<comment type="caution">
    <text evidence="1">The sequence shown here is derived from an EMBL/GenBank/DDBJ whole genome shotgun (WGS) entry which is preliminary data.</text>
</comment>
<dbReference type="AlphaFoldDB" id="A0A161S5D5"/>
<evidence type="ECO:0000313" key="2">
    <source>
        <dbReference type="Proteomes" id="UP000076630"/>
    </source>
</evidence>
<protein>
    <recommendedName>
        <fullName evidence="3">Inhibitor I9 domain-containing protein</fullName>
    </recommendedName>
</protein>
<sequence length="116" mass="13434">MRKIRVPHFILVFIFIGSLIFIQCKSPKTSVKEETNSFNKNVVNNVIIYYSEEISLEQLKKEVDSFGGKIIYDYNNFNAIAIQIPSDKSLEQTTEYFQKIKGVLSVNKDEVHNINQ</sequence>
<dbReference type="EMBL" id="LQNU01000094">
    <property type="protein sequence ID" value="KZE74335.1"/>
    <property type="molecule type" value="Genomic_DNA"/>
</dbReference>
<gene>
    <name evidence="1" type="ORF">AV926_02110</name>
</gene>
<dbReference type="Gene3D" id="3.30.70.80">
    <property type="entry name" value="Peptidase S8 propeptide/proteinase inhibitor I9"/>
    <property type="match status" value="1"/>
</dbReference>